<reference evidence="2" key="1">
    <citation type="submission" date="2016-03" db="EMBL/GenBank/DDBJ databases">
        <authorList>
            <person name="Devillers H."/>
        </authorList>
    </citation>
    <scope>NUCLEOTIDE SEQUENCE [LARGE SCALE GENOMIC DNA]</scope>
</reference>
<dbReference type="AlphaFoldDB" id="A0A1G4IVE5"/>
<dbReference type="InterPro" id="IPR036249">
    <property type="entry name" value="Thioredoxin-like_sf"/>
</dbReference>
<dbReference type="SUPFAM" id="SSF52833">
    <property type="entry name" value="Thioredoxin-like"/>
    <property type="match status" value="1"/>
</dbReference>
<dbReference type="EMBL" id="LT598456">
    <property type="protein sequence ID" value="SCU80767.1"/>
    <property type="molecule type" value="Genomic_DNA"/>
</dbReference>
<organism evidence="1 2">
    <name type="scientific">Lachancea dasiensis</name>
    <dbReference type="NCBI Taxonomy" id="1072105"/>
    <lineage>
        <taxon>Eukaryota</taxon>
        <taxon>Fungi</taxon>
        <taxon>Dikarya</taxon>
        <taxon>Ascomycota</taxon>
        <taxon>Saccharomycotina</taxon>
        <taxon>Saccharomycetes</taxon>
        <taxon>Saccharomycetales</taxon>
        <taxon>Saccharomycetaceae</taxon>
        <taxon>Lachancea</taxon>
    </lineage>
</organism>
<keyword evidence="2" id="KW-1185">Reference proteome</keyword>
<protein>
    <submittedName>
        <fullName evidence="1">LADA_0B09406g1_1</fullName>
    </submittedName>
</protein>
<dbReference type="OrthoDB" id="10253744at2759"/>
<dbReference type="Proteomes" id="UP000190274">
    <property type="component" value="Chromosome B"/>
</dbReference>
<dbReference type="PANTHER" id="PTHR31902:SF14">
    <property type="entry name" value="ACTIN PATCHES DISTAL PROTEIN 1"/>
    <property type="match status" value="1"/>
</dbReference>
<evidence type="ECO:0000313" key="2">
    <source>
        <dbReference type="Proteomes" id="UP000190274"/>
    </source>
</evidence>
<proteinExistence type="predicted"/>
<dbReference type="PANTHER" id="PTHR31902">
    <property type="entry name" value="ACTIN PATCHES DISTAL PROTEIN 1"/>
    <property type="match status" value="1"/>
</dbReference>
<dbReference type="Pfam" id="PF06999">
    <property type="entry name" value="Suc_Fer-like"/>
    <property type="match status" value="1"/>
</dbReference>
<gene>
    <name evidence="1" type="ORF">LADA_0B09406G</name>
</gene>
<dbReference type="InterPro" id="IPR009737">
    <property type="entry name" value="Aim32/Apd1-like"/>
</dbReference>
<name>A0A1G4IVE5_9SACH</name>
<evidence type="ECO:0000313" key="1">
    <source>
        <dbReference type="EMBL" id="SCU80767.1"/>
    </source>
</evidence>
<dbReference type="Gene3D" id="3.40.30.10">
    <property type="entry name" value="Glutaredoxin"/>
    <property type="match status" value="1"/>
</dbReference>
<dbReference type="CDD" id="cd03062">
    <property type="entry name" value="TRX_Fd_Sucrase"/>
    <property type="match status" value="1"/>
</dbReference>
<dbReference type="GO" id="GO:0005829">
    <property type="term" value="C:cytosol"/>
    <property type="evidence" value="ECO:0007669"/>
    <property type="project" value="EnsemblFungi"/>
</dbReference>
<accession>A0A1G4IVE5</accession>
<sequence length="304" mass="34021">MGLLGLFVDSKSVSKQNIQKIEQVADVCDAECAECESATDTAELEKSEGVFGKLKVEQDFPLFGSGKTAKIHFVVPTSQNDWAHDACNEKKGSVQQKVSEWIEKNQSKYPGGEGESMKCNVSSLPIDIMDIEAMRGAKSDVLVLPHFLTIKGLKSSDVDAQLRVLVPLLIDNKRNELLAMDNIEEAKENSFVFLCSHRTRDKRCGITAPILQRTFFNELQKHGLYRDVADFRHGGCNVAFVNHVGGHKFVANVILYLKQSHSLIWLARVTPRNVPAIVNLMVVPENPQLPWPEKVRCVQKYTAW</sequence>
<dbReference type="STRING" id="1266660.A0A1G4IVE5"/>